<feature type="region of interest" description="Disordered" evidence="2">
    <location>
        <begin position="1"/>
        <end position="63"/>
    </location>
</feature>
<gene>
    <name evidence="3" type="primary">Ccdc28b</name>
    <name evidence="3" type="ORF">EVAR_71204_1</name>
</gene>
<dbReference type="Proteomes" id="UP000299102">
    <property type="component" value="Unassembled WGS sequence"/>
</dbReference>
<proteinExistence type="predicted"/>
<sequence>MEPNDEVVERQKLVDVETEEDVTNSAPKSVNLNLPRHIPTSKALKKKSAGVKSPDLAGQYKSPKREIRRPGNAFFSISVMRRKPSTNTASISVSAGYPGLISSANIGSLSDKFDQRPIKHHSFVSEVPDVKHMERALLGLLDDFHSGKLKAFVCLYAFTVNKKVVVMFKTYNVNLRRFYCTMDQMTKIREQQESLPNCILSWLHEEDSLENGNDFNAAKAQENMLQLMQRLEQLSISIEQLQTSHTGL</sequence>
<keyword evidence="1" id="KW-0175">Coiled coil</keyword>
<dbReference type="STRING" id="151549.A0A4C2AE58"/>
<evidence type="ECO:0000313" key="3">
    <source>
        <dbReference type="EMBL" id="GBP97603.1"/>
    </source>
</evidence>
<comment type="caution">
    <text evidence="3">The sequence shown here is derived from an EMBL/GenBank/DDBJ whole genome shotgun (WGS) entry which is preliminary data.</text>
</comment>
<dbReference type="PANTHER" id="PTHR13400">
    <property type="entry name" value="CHEMOKINE C-C MOTIF RECEPTOR 1"/>
    <property type="match status" value="1"/>
</dbReference>
<feature type="compositionally biased region" description="Polar residues" evidence="2">
    <location>
        <begin position="23"/>
        <end position="32"/>
    </location>
</feature>
<dbReference type="OrthoDB" id="9977011at2759"/>
<dbReference type="EMBL" id="BGZK01002969">
    <property type="protein sequence ID" value="GBP97603.1"/>
    <property type="molecule type" value="Genomic_DNA"/>
</dbReference>
<protein>
    <submittedName>
        <fullName evidence="3">Coiled-coil domain-containing protein 28B</fullName>
    </submittedName>
</protein>
<evidence type="ECO:0000256" key="1">
    <source>
        <dbReference type="SAM" id="Coils"/>
    </source>
</evidence>
<dbReference type="PANTHER" id="PTHR13400:SF4">
    <property type="entry name" value="COILED-COIL DOMAIN-CONTAINING PROTEIN 28A-LIKE PROTEIN"/>
    <property type="match status" value="1"/>
</dbReference>
<dbReference type="AlphaFoldDB" id="A0A4C2AE58"/>
<evidence type="ECO:0000313" key="4">
    <source>
        <dbReference type="Proteomes" id="UP000299102"/>
    </source>
</evidence>
<dbReference type="InterPro" id="IPR025271">
    <property type="entry name" value="CCDC28"/>
</dbReference>
<name>A0A4C2AE58_EUMVA</name>
<accession>A0A4C2AE58</accession>
<evidence type="ECO:0000256" key="2">
    <source>
        <dbReference type="SAM" id="MobiDB-lite"/>
    </source>
</evidence>
<organism evidence="3 4">
    <name type="scientific">Eumeta variegata</name>
    <name type="common">Bagworm moth</name>
    <name type="synonym">Eumeta japonica</name>
    <dbReference type="NCBI Taxonomy" id="151549"/>
    <lineage>
        <taxon>Eukaryota</taxon>
        <taxon>Metazoa</taxon>
        <taxon>Ecdysozoa</taxon>
        <taxon>Arthropoda</taxon>
        <taxon>Hexapoda</taxon>
        <taxon>Insecta</taxon>
        <taxon>Pterygota</taxon>
        <taxon>Neoptera</taxon>
        <taxon>Endopterygota</taxon>
        <taxon>Lepidoptera</taxon>
        <taxon>Glossata</taxon>
        <taxon>Ditrysia</taxon>
        <taxon>Tineoidea</taxon>
        <taxon>Psychidae</taxon>
        <taxon>Oiketicinae</taxon>
        <taxon>Eumeta</taxon>
    </lineage>
</organism>
<dbReference type="Pfam" id="PF13270">
    <property type="entry name" value="CCDC28"/>
    <property type="match status" value="2"/>
</dbReference>
<feature type="coiled-coil region" evidence="1">
    <location>
        <begin position="217"/>
        <end position="244"/>
    </location>
</feature>
<reference evidence="3 4" key="1">
    <citation type="journal article" date="2019" name="Commun. Biol.">
        <title>The bagworm genome reveals a unique fibroin gene that provides high tensile strength.</title>
        <authorList>
            <person name="Kono N."/>
            <person name="Nakamura H."/>
            <person name="Ohtoshi R."/>
            <person name="Tomita M."/>
            <person name="Numata K."/>
            <person name="Arakawa K."/>
        </authorList>
    </citation>
    <scope>NUCLEOTIDE SEQUENCE [LARGE SCALE GENOMIC DNA]</scope>
</reference>
<keyword evidence="4" id="KW-1185">Reference proteome</keyword>